<keyword evidence="6" id="KW-1185">Reference proteome</keyword>
<evidence type="ECO:0000256" key="3">
    <source>
        <dbReference type="SAM" id="SignalP"/>
    </source>
</evidence>
<sequence length="320" mass="34407" precursor="true">MRKQAIANTLSPVPVLAFALAGVISALAFTNSAHAADVPRADLVNRKELRVCADPSDLPFSNQKGEGFENKIADIIADELKIPVAYTWYPKSLGFIRMTLAAKRCDLVIGWGQGDDIVLNTNAIYRSTSVLLYKKGTGLDGLETFADPRLKGKRIGVEQGTPGGNVVAANGLMSNVRGYRMNVDRRYFNPAEEMINDIRKGDVDAGVLWGPIGAYWATRGGEPLVVVPLLKEKVGGKISFRITMGVRNGDDAWKRQLNEIIRKRQGDIDKVLLDYGVPLLVDDDTSMEMVTKPRTTAAAGGSAAPAATAATPEQPAAAAP</sequence>
<dbReference type="SUPFAM" id="SSF53850">
    <property type="entry name" value="Periplasmic binding protein-like II"/>
    <property type="match status" value="1"/>
</dbReference>
<evidence type="ECO:0000256" key="2">
    <source>
        <dbReference type="SAM" id="MobiDB-lite"/>
    </source>
</evidence>
<dbReference type="KEGG" id="hdn:Hden_1619"/>
<feature type="region of interest" description="Disordered" evidence="2">
    <location>
        <begin position="293"/>
        <end position="320"/>
    </location>
</feature>
<evidence type="ECO:0000256" key="1">
    <source>
        <dbReference type="ARBA" id="ARBA00022729"/>
    </source>
</evidence>
<dbReference type="HOGENOM" id="CLU_056715_0_0_5"/>
<feature type="signal peptide" evidence="3">
    <location>
        <begin position="1"/>
        <end position="35"/>
    </location>
</feature>
<organism evidence="5 6">
    <name type="scientific">Hyphomicrobium denitrificans (strain ATCC 51888 / DSM 1869 / NCIMB 11706 / TK 0415)</name>
    <dbReference type="NCBI Taxonomy" id="582899"/>
    <lineage>
        <taxon>Bacteria</taxon>
        <taxon>Pseudomonadati</taxon>
        <taxon>Pseudomonadota</taxon>
        <taxon>Alphaproteobacteria</taxon>
        <taxon>Hyphomicrobiales</taxon>
        <taxon>Hyphomicrobiaceae</taxon>
        <taxon>Hyphomicrobium</taxon>
    </lineage>
</organism>
<feature type="compositionally biased region" description="Low complexity" evidence="2">
    <location>
        <begin position="295"/>
        <end position="320"/>
    </location>
</feature>
<name>D8JYH4_HYPDA</name>
<gene>
    <name evidence="5" type="ordered locus">Hden_1619</name>
</gene>
<dbReference type="EMBL" id="CP002083">
    <property type="protein sequence ID" value="ADJ23426.1"/>
    <property type="molecule type" value="Genomic_DNA"/>
</dbReference>
<dbReference type="InterPro" id="IPR022448">
    <property type="entry name" value="Quinoprotein_dehydrogenase"/>
</dbReference>
<feature type="chain" id="PRO_5003116421" evidence="3">
    <location>
        <begin position="36"/>
        <end position="320"/>
    </location>
</feature>
<accession>D8JYH4</accession>
<evidence type="ECO:0000313" key="6">
    <source>
        <dbReference type="Proteomes" id="UP000002033"/>
    </source>
</evidence>
<dbReference type="NCBIfam" id="TIGR03871">
    <property type="entry name" value="ABC_peri_MoxJ_2"/>
    <property type="match status" value="1"/>
</dbReference>
<dbReference type="SMART" id="SM00062">
    <property type="entry name" value="PBPb"/>
    <property type="match status" value="1"/>
</dbReference>
<proteinExistence type="predicted"/>
<keyword evidence="1 3" id="KW-0732">Signal</keyword>
<dbReference type="PANTHER" id="PTHR35936">
    <property type="entry name" value="MEMBRANE-BOUND LYTIC MUREIN TRANSGLYCOSYLASE F"/>
    <property type="match status" value="1"/>
</dbReference>
<evidence type="ECO:0000313" key="5">
    <source>
        <dbReference type="EMBL" id="ADJ23426.1"/>
    </source>
</evidence>
<dbReference type="InterPro" id="IPR001638">
    <property type="entry name" value="Solute-binding_3/MltF_N"/>
</dbReference>
<dbReference type="Gene3D" id="3.40.190.10">
    <property type="entry name" value="Periplasmic binding protein-like II"/>
    <property type="match status" value="2"/>
</dbReference>
<dbReference type="AlphaFoldDB" id="D8JYH4"/>
<dbReference type="eggNOG" id="COG0834">
    <property type="taxonomic scope" value="Bacteria"/>
</dbReference>
<reference evidence="6" key="1">
    <citation type="journal article" date="2011" name="J. Bacteriol.">
        <title>Genome sequences of eight morphologically diverse alphaproteobacteria.</title>
        <authorList>
            <consortium name="US DOE Joint Genome Institute"/>
            <person name="Brown P.J."/>
            <person name="Kysela D.T."/>
            <person name="Buechlein A."/>
            <person name="Hemmerich C."/>
            <person name="Brun Y.V."/>
        </authorList>
    </citation>
    <scope>NUCLEOTIDE SEQUENCE [LARGE SCALE GENOMIC DNA]</scope>
    <source>
        <strain evidence="6">ATCC 51888 / DSM 1869 / NCIB 11706 / TK 0415</strain>
    </source>
</reference>
<protein>
    <submittedName>
        <fullName evidence="5">Extracellular solute-binding protein family 3</fullName>
    </submittedName>
</protein>
<evidence type="ECO:0000259" key="4">
    <source>
        <dbReference type="SMART" id="SM00062"/>
    </source>
</evidence>
<dbReference type="OrthoDB" id="176845at2"/>
<dbReference type="Proteomes" id="UP000002033">
    <property type="component" value="Chromosome"/>
</dbReference>
<feature type="domain" description="Solute-binding protein family 3/N-terminal" evidence="4">
    <location>
        <begin position="48"/>
        <end position="274"/>
    </location>
</feature>
<dbReference type="PANTHER" id="PTHR35936:SF17">
    <property type="entry name" value="ARGININE-BINDING EXTRACELLULAR PROTEIN ARTP"/>
    <property type="match status" value="1"/>
</dbReference>
<dbReference type="STRING" id="582899.Hden_1619"/>